<feature type="region of interest" description="Disordered" evidence="1">
    <location>
        <begin position="59"/>
        <end position="78"/>
    </location>
</feature>
<dbReference type="AlphaFoldDB" id="A0AAV2QVF6"/>
<feature type="non-terminal residue" evidence="2">
    <location>
        <position position="1"/>
    </location>
</feature>
<gene>
    <name evidence="2" type="ORF">MNOR_LOCUS17422</name>
</gene>
<organism evidence="2 3">
    <name type="scientific">Meganyctiphanes norvegica</name>
    <name type="common">Northern krill</name>
    <name type="synonym">Thysanopoda norvegica</name>
    <dbReference type="NCBI Taxonomy" id="48144"/>
    <lineage>
        <taxon>Eukaryota</taxon>
        <taxon>Metazoa</taxon>
        <taxon>Ecdysozoa</taxon>
        <taxon>Arthropoda</taxon>
        <taxon>Crustacea</taxon>
        <taxon>Multicrustacea</taxon>
        <taxon>Malacostraca</taxon>
        <taxon>Eumalacostraca</taxon>
        <taxon>Eucarida</taxon>
        <taxon>Euphausiacea</taxon>
        <taxon>Euphausiidae</taxon>
        <taxon>Meganyctiphanes</taxon>
    </lineage>
</organism>
<feature type="non-terminal residue" evidence="2">
    <location>
        <position position="99"/>
    </location>
</feature>
<evidence type="ECO:0000313" key="3">
    <source>
        <dbReference type="Proteomes" id="UP001497623"/>
    </source>
</evidence>
<reference evidence="2 3" key="1">
    <citation type="submission" date="2024-05" db="EMBL/GenBank/DDBJ databases">
        <authorList>
            <person name="Wallberg A."/>
        </authorList>
    </citation>
    <scope>NUCLEOTIDE SEQUENCE [LARGE SCALE GENOMIC DNA]</scope>
</reference>
<proteinExistence type="predicted"/>
<protein>
    <submittedName>
        <fullName evidence="2">Uncharacterized protein</fullName>
    </submittedName>
</protein>
<evidence type="ECO:0000256" key="1">
    <source>
        <dbReference type="SAM" id="MobiDB-lite"/>
    </source>
</evidence>
<comment type="caution">
    <text evidence="2">The sequence shown here is derived from an EMBL/GenBank/DDBJ whole genome shotgun (WGS) entry which is preliminary data.</text>
</comment>
<name>A0AAV2QVF6_MEGNR</name>
<dbReference type="EMBL" id="CAXKWB010011965">
    <property type="protein sequence ID" value="CAL4102883.1"/>
    <property type="molecule type" value="Genomic_DNA"/>
</dbReference>
<sequence length="99" mass="11520">KQTRESRMIRHSFSSFSYVFGRNNLVSLYIKPQSQKNLSRLSQARIMASQKTIVNFFKPVNKRPNSETQNEEKLKKAKVVEEIKNAEEKENNPDSENSS</sequence>
<dbReference type="Proteomes" id="UP001497623">
    <property type="component" value="Unassembled WGS sequence"/>
</dbReference>
<evidence type="ECO:0000313" key="2">
    <source>
        <dbReference type="EMBL" id="CAL4102883.1"/>
    </source>
</evidence>
<keyword evidence="3" id="KW-1185">Reference proteome</keyword>
<accession>A0AAV2QVF6</accession>